<dbReference type="Pfam" id="PF24570">
    <property type="entry name" value="BACK_BPM_SPOP"/>
    <property type="match status" value="1"/>
</dbReference>
<dbReference type="InterPro" id="IPR002083">
    <property type="entry name" value="MATH/TRAF_dom"/>
</dbReference>
<keyword evidence="6" id="KW-1185">Reference proteome</keyword>
<organism evidence="5 6">
    <name type="scientific">Triticum turgidum subsp. durum</name>
    <name type="common">Durum wheat</name>
    <name type="synonym">Triticum durum</name>
    <dbReference type="NCBI Taxonomy" id="4567"/>
    <lineage>
        <taxon>Eukaryota</taxon>
        <taxon>Viridiplantae</taxon>
        <taxon>Streptophyta</taxon>
        <taxon>Embryophyta</taxon>
        <taxon>Tracheophyta</taxon>
        <taxon>Spermatophyta</taxon>
        <taxon>Magnoliopsida</taxon>
        <taxon>Liliopsida</taxon>
        <taxon>Poales</taxon>
        <taxon>Poaceae</taxon>
        <taxon>BOP clade</taxon>
        <taxon>Pooideae</taxon>
        <taxon>Triticodae</taxon>
        <taxon>Triticeae</taxon>
        <taxon>Triticinae</taxon>
        <taxon>Triticum</taxon>
    </lineage>
</organism>
<comment type="pathway">
    <text evidence="1">Protein modification; protein ubiquitination.</text>
</comment>
<feature type="domain" description="BTB" evidence="4">
    <location>
        <begin position="159"/>
        <end position="237"/>
    </location>
</feature>
<dbReference type="InterPro" id="IPR008974">
    <property type="entry name" value="TRAF-like"/>
</dbReference>
<dbReference type="PANTHER" id="PTHR26379:SF446">
    <property type="entry name" value="BTB_POZ AND MATH DOMAIN-CONTAINING PROTEIN 1"/>
    <property type="match status" value="1"/>
</dbReference>
<proteinExistence type="inferred from homology"/>
<dbReference type="PROSITE" id="PS50097">
    <property type="entry name" value="BTB"/>
    <property type="match status" value="1"/>
</dbReference>
<reference evidence="5 6" key="1">
    <citation type="submission" date="2017-09" db="EMBL/GenBank/DDBJ databases">
        <authorList>
            <consortium name="International Durum Wheat Genome Sequencing Consortium (IDWGSC)"/>
            <person name="Milanesi L."/>
        </authorList>
    </citation>
    <scope>NUCLEOTIDE SEQUENCE [LARGE SCALE GENOMIC DNA]</scope>
    <source>
        <strain evidence="6">cv. Svevo</strain>
    </source>
</reference>
<dbReference type="EMBL" id="LT934113">
    <property type="protein sequence ID" value="VAH25656.1"/>
    <property type="molecule type" value="Genomic_DNA"/>
</dbReference>
<dbReference type="CDD" id="cd00121">
    <property type="entry name" value="MATH"/>
    <property type="match status" value="1"/>
</dbReference>
<dbReference type="Pfam" id="PF00651">
    <property type="entry name" value="BTB"/>
    <property type="match status" value="1"/>
</dbReference>
<evidence type="ECO:0000313" key="6">
    <source>
        <dbReference type="Proteomes" id="UP000324705"/>
    </source>
</evidence>
<dbReference type="Gramene" id="TRITD2Av1G017360.1">
    <property type="protein sequence ID" value="TRITD2Av1G017360.1"/>
    <property type="gene ID" value="TRITD2Av1G017360"/>
</dbReference>
<comment type="similarity">
    <text evidence="2">Belongs to the Tdpoz family.</text>
</comment>
<dbReference type="SUPFAM" id="SSF54695">
    <property type="entry name" value="POZ domain"/>
    <property type="match status" value="1"/>
</dbReference>
<dbReference type="Gene3D" id="1.25.40.420">
    <property type="match status" value="1"/>
</dbReference>
<protein>
    <recommendedName>
        <fullName evidence="4">BTB domain-containing protein</fullName>
    </recommendedName>
</protein>
<dbReference type="InterPro" id="IPR000210">
    <property type="entry name" value="BTB/POZ_dom"/>
</dbReference>
<accession>A0A9R1R2C0</accession>
<evidence type="ECO:0000313" key="5">
    <source>
        <dbReference type="EMBL" id="VAH25656.1"/>
    </source>
</evidence>
<dbReference type="PANTHER" id="PTHR26379">
    <property type="entry name" value="BTB/POZ AND MATH DOMAIN-CONTAINING PROTEIN 1"/>
    <property type="match status" value="1"/>
</dbReference>
<evidence type="ECO:0000259" key="4">
    <source>
        <dbReference type="PROSITE" id="PS50097"/>
    </source>
</evidence>
<dbReference type="InterPro" id="IPR011333">
    <property type="entry name" value="SKP1/BTB/POZ_sf"/>
</dbReference>
<evidence type="ECO:0000256" key="1">
    <source>
        <dbReference type="ARBA" id="ARBA00004906"/>
    </source>
</evidence>
<dbReference type="SMART" id="SM00225">
    <property type="entry name" value="BTB"/>
    <property type="match status" value="1"/>
</dbReference>
<dbReference type="AlphaFoldDB" id="A0A9R1R2C0"/>
<dbReference type="InterPro" id="IPR056423">
    <property type="entry name" value="BACK_BPM_SPOP"/>
</dbReference>
<sequence length="387" mass="42393">MSADRHLRRLTKSGETSGPEARTTMVASAVLKLSVDYEQSHELPIGKAVYSDTVSVGKDSLWRVECLLRGEKVSDGGKYISVFLRHMGESTTVMPVFEVCLMDRGGRPSMRQRKTTLRDCETTMAGDGNGRTWGWAQFIAGSLAERNYTTADGHITFLCSIMVIDESSTPVPPSDIEGQMFPAHRAVLAARSPVFRAELFGSMSEATMPSITLQDITPATFEVMLRYMYTDALPADNLPGGRPIDMLQDLLAAADRYALDRLKIICAHKLWEEVSVETAATILACAETYSCAELKSKCMDFIMLGKNLKEAMFTESCGLLLVKFPSVAAELRERLHDRIYACENGTEATEDWGSDCTRARGGDAEGNAYNLMRICAAVQDGASLAGC</sequence>
<feature type="compositionally biased region" description="Basic residues" evidence="3">
    <location>
        <begin position="1"/>
        <end position="11"/>
    </location>
</feature>
<dbReference type="Gene3D" id="3.30.710.10">
    <property type="entry name" value="Potassium Channel Kv1.1, Chain A"/>
    <property type="match status" value="1"/>
</dbReference>
<dbReference type="InterPro" id="IPR045005">
    <property type="entry name" value="BPM1-6"/>
</dbReference>
<dbReference type="SUPFAM" id="SSF49599">
    <property type="entry name" value="TRAF domain-like"/>
    <property type="match status" value="1"/>
</dbReference>
<dbReference type="Pfam" id="PF22486">
    <property type="entry name" value="MATH_2"/>
    <property type="match status" value="1"/>
</dbReference>
<evidence type="ECO:0000256" key="2">
    <source>
        <dbReference type="ARBA" id="ARBA00010846"/>
    </source>
</evidence>
<dbReference type="Gene3D" id="2.60.210.10">
    <property type="entry name" value="Apoptosis, Tumor Necrosis Factor Receptor Associated Protein 2, Chain A"/>
    <property type="match status" value="1"/>
</dbReference>
<feature type="region of interest" description="Disordered" evidence="3">
    <location>
        <begin position="1"/>
        <end position="22"/>
    </location>
</feature>
<dbReference type="Proteomes" id="UP000324705">
    <property type="component" value="Chromosome 2A"/>
</dbReference>
<evidence type="ECO:0000256" key="3">
    <source>
        <dbReference type="SAM" id="MobiDB-lite"/>
    </source>
</evidence>
<gene>
    <name evidence="5" type="ORF">TRITD_2Av1G017360</name>
</gene>
<name>A0A9R1R2C0_TRITD</name>
<dbReference type="GO" id="GO:0016567">
    <property type="term" value="P:protein ubiquitination"/>
    <property type="evidence" value="ECO:0007669"/>
    <property type="project" value="InterPro"/>
</dbReference>